<dbReference type="AlphaFoldDB" id="A0A0A9BLS8"/>
<accession>A0A0A9BLS8</accession>
<evidence type="ECO:0000313" key="1">
    <source>
        <dbReference type="EMBL" id="JAD64934.1"/>
    </source>
</evidence>
<reference evidence="1" key="2">
    <citation type="journal article" date="2015" name="Data Brief">
        <title>Shoot transcriptome of the giant reed, Arundo donax.</title>
        <authorList>
            <person name="Barrero R.A."/>
            <person name="Guerrero F.D."/>
            <person name="Moolhuijzen P."/>
            <person name="Goolsby J.A."/>
            <person name="Tidwell J."/>
            <person name="Bellgard S.E."/>
            <person name="Bellgard M.I."/>
        </authorList>
    </citation>
    <scope>NUCLEOTIDE SEQUENCE</scope>
    <source>
        <tissue evidence="1">Shoot tissue taken approximately 20 cm above the soil surface</tissue>
    </source>
</reference>
<reference evidence="1" key="1">
    <citation type="submission" date="2014-09" db="EMBL/GenBank/DDBJ databases">
        <authorList>
            <person name="Magalhaes I.L.F."/>
            <person name="Oliveira U."/>
            <person name="Santos F.R."/>
            <person name="Vidigal T.H.D.A."/>
            <person name="Brescovit A.D."/>
            <person name="Santos A.J."/>
        </authorList>
    </citation>
    <scope>NUCLEOTIDE SEQUENCE</scope>
    <source>
        <tissue evidence="1">Shoot tissue taken approximately 20 cm above the soil surface</tissue>
    </source>
</reference>
<dbReference type="EMBL" id="GBRH01232961">
    <property type="protein sequence ID" value="JAD64934.1"/>
    <property type="molecule type" value="Transcribed_RNA"/>
</dbReference>
<name>A0A0A9BLS8_ARUDO</name>
<protein>
    <submittedName>
        <fullName evidence="1">Uncharacterized protein</fullName>
    </submittedName>
</protein>
<organism evidence="1">
    <name type="scientific">Arundo donax</name>
    <name type="common">Giant reed</name>
    <name type="synonym">Donax arundinaceus</name>
    <dbReference type="NCBI Taxonomy" id="35708"/>
    <lineage>
        <taxon>Eukaryota</taxon>
        <taxon>Viridiplantae</taxon>
        <taxon>Streptophyta</taxon>
        <taxon>Embryophyta</taxon>
        <taxon>Tracheophyta</taxon>
        <taxon>Spermatophyta</taxon>
        <taxon>Magnoliopsida</taxon>
        <taxon>Liliopsida</taxon>
        <taxon>Poales</taxon>
        <taxon>Poaceae</taxon>
        <taxon>PACMAD clade</taxon>
        <taxon>Arundinoideae</taxon>
        <taxon>Arundineae</taxon>
        <taxon>Arundo</taxon>
    </lineage>
</organism>
<proteinExistence type="predicted"/>
<sequence length="29" mass="3320">MVSMPVNFKMSIIISNPFTFTKPMKVPFS</sequence>